<dbReference type="GO" id="GO:0071949">
    <property type="term" value="F:FAD binding"/>
    <property type="evidence" value="ECO:0007669"/>
    <property type="project" value="InterPro"/>
</dbReference>
<feature type="transmembrane region" description="Helical" evidence="3">
    <location>
        <begin position="188"/>
        <end position="210"/>
    </location>
</feature>
<protein>
    <submittedName>
        <fullName evidence="5">Oxidoreductase FAD-binding</fullName>
    </submittedName>
</protein>
<keyword evidence="3" id="KW-0472">Membrane</keyword>
<evidence type="ECO:0000256" key="3">
    <source>
        <dbReference type="SAM" id="Phobius"/>
    </source>
</evidence>
<dbReference type="SUPFAM" id="SSF55103">
    <property type="entry name" value="FAD-linked oxidases, C-terminal domain"/>
    <property type="match status" value="1"/>
</dbReference>
<dbReference type="GO" id="GO:0008757">
    <property type="term" value="F:S-adenosylmethionine-dependent methyltransferase activity"/>
    <property type="evidence" value="ECO:0007669"/>
    <property type="project" value="InterPro"/>
</dbReference>
<dbReference type="InterPro" id="IPR016166">
    <property type="entry name" value="FAD-bd_PCMH"/>
</dbReference>
<sequence length="1061" mass="123989">MDIAYILAFGGLIILFIYGWNKEHRVKKTFNTKTLDDVSGLNGTNIDKIFQVHCASDVLNVIDLAKKNNRQVSIFGSLHCQGGHAIVKDGYIIDTKYFNHVNSIDIKNKTITIEPGLIWSDLIKIVNKYGLSPKILQSYSTFSIGGTLSVNAHGITSDFGMYESVESLVIVTSECKKIKCSRTENKELFSLVIGGYGLFGIIVQVTLYLVDNKVLQLQSKSYNLDTFKKAYLEAMENKNVNIRLGRINISDFNDFNMYTFLENPAENKNVISKLDDSPKNISIMAKLIYKWCGSNKTFQKIRFWLEKYKGHPLDWQNKYYDRNQLLYESADSIAKLYEPIICINRTHILQEYFVSNDNFESFACYLKHIFSCKYTYLQLLNITIRYVKKDNLTFLPYATNDMFGFVLYFRMRRTQEADHELQEIHNKLTEMVLKLGGTYYLPYRHHYSFAQLEKAYPNIKLFANKKAFYDHDNMFVNLWYEKYLGSIKVANNIETKKEIIYYEEKEPFLLRNPKAIYKDIFNDEIQKHKFQLFLKYVLNILPYEKVMKLIEDKYTNSNGKDVTDDDIFKMISEFSHKQNKLKYISKTIKNLNLQKAELAKQTQSLLHECDNNKKFNGFVAIGDPGRYINKLKQKINIKGPIYILHDKKQASDVIERGTLKSPGQFMKINYDKIECHDITIAENSVDMVTCYIGLHHFDKESLHNLLTIIRKILRPNGVFIVREHNCYGKLQNIVTAAHHIYNAITKQPITEEHKEYRHFRSLNEWSNILDKYDLIDNNKYQLQKHDPTENYLICLTNNKKNHDEIPAKIKNIVNVRNTYKRPLDQTYQTLPEWYSVDIVREYGHFMTSVPWYKYPYLKVLSTFWKLFFKETKISFNRMGWKAFTSSYIIMNSVIGTLIMIVFVQLQILAIPLLILYGLPGNQEPERIELICKTAKKIDFSTINDKIKVISKWDNFDDNYHYSLLEIPRYKPFTQIMLQFAERNIIACEIAGNTKIQIKVSMMDKKLLEAIKTSGICKILFDFISPSTQHIQVAVEVSTSQIGELVKLCHINGITVDHIFDY</sequence>
<dbReference type="PROSITE" id="PS51387">
    <property type="entry name" value="FAD_PCMH"/>
    <property type="match status" value="1"/>
</dbReference>
<dbReference type="Gene3D" id="3.40.462.10">
    <property type="entry name" value="FAD-linked oxidases, C-terminal domain"/>
    <property type="match status" value="1"/>
</dbReference>
<name>A0A3G4ZS73_9VIRU</name>
<dbReference type="InterPro" id="IPR016169">
    <property type="entry name" value="FAD-bd_PCMH_sub2"/>
</dbReference>
<dbReference type="Pfam" id="PF01565">
    <property type="entry name" value="FAD_binding_4"/>
    <property type="match status" value="1"/>
</dbReference>
<dbReference type="InterPro" id="IPR036318">
    <property type="entry name" value="FAD-bd_PCMH-like_sf"/>
</dbReference>
<dbReference type="PANTHER" id="PTHR43762">
    <property type="entry name" value="L-GULONOLACTONE OXIDASE"/>
    <property type="match status" value="1"/>
</dbReference>
<dbReference type="InterPro" id="IPR016170">
    <property type="entry name" value="Cytok_DH_C_sf"/>
</dbReference>
<evidence type="ECO:0000259" key="4">
    <source>
        <dbReference type="PROSITE" id="PS51387"/>
    </source>
</evidence>
<accession>A0A3G4ZS73</accession>
<feature type="transmembrane region" description="Helical" evidence="3">
    <location>
        <begin position="6"/>
        <end position="21"/>
    </location>
</feature>
<dbReference type="Gene3D" id="3.30.43.10">
    <property type="entry name" value="Uridine Diphospho-n-acetylenolpyruvylglucosamine Reductase, domain 2"/>
    <property type="match status" value="1"/>
</dbReference>
<dbReference type="InterPro" id="IPR006094">
    <property type="entry name" value="Oxid_FAD_bind_N"/>
</dbReference>
<keyword evidence="3" id="KW-1133">Transmembrane helix</keyword>
<keyword evidence="2" id="KW-0274">FAD</keyword>
<reference evidence="5" key="1">
    <citation type="submission" date="2018-10" db="EMBL/GenBank/DDBJ databases">
        <title>Hidden diversity of soil giant viruses.</title>
        <authorList>
            <person name="Schulz F."/>
            <person name="Alteio L."/>
            <person name="Goudeau D."/>
            <person name="Ryan E.M."/>
            <person name="Malmstrom R.R."/>
            <person name="Blanchard J."/>
            <person name="Woyke T."/>
        </authorList>
    </citation>
    <scope>NUCLEOTIDE SEQUENCE</scope>
    <source>
        <strain evidence="5">EDV1</strain>
    </source>
</reference>
<organism evidence="5">
    <name type="scientific">Edafosvirus sp</name>
    <dbReference type="NCBI Taxonomy" id="2487765"/>
    <lineage>
        <taxon>Viruses</taxon>
        <taxon>Varidnaviria</taxon>
        <taxon>Bamfordvirae</taxon>
        <taxon>Nucleocytoviricota</taxon>
        <taxon>Megaviricetes</taxon>
        <taxon>Imitervirales</taxon>
        <taxon>Mimiviridae</taxon>
        <taxon>Klosneuvirinae</taxon>
    </lineage>
</organism>
<keyword evidence="3" id="KW-0812">Transmembrane</keyword>
<dbReference type="InterPro" id="IPR016167">
    <property type="entry name" value="FAD-bd_PCMH_sub1"/>
</dbReference>
<dbReference type="InterPro" id="IPR013216">
    <property type="entry name" value="Methyltransf_11"/>
</dbReference>
<evidence type="ECO:0000256" key="1">
    <source>
        <dbReference type="ARBA" id="ARBA00022630"/>
    </source>
</evidence>
<dbReference type="SUPFAM" id="SSF53335">
    <property type="entry name" value="S-adenosyl-L-methionine-dependent methyltransferases"/>
    <property type="match status" value="1"/>
</dbReference>
<proteinExistence type="predicted"/>
<dbReference type="Pfam" id="PF08241">
    <property type="entry name" value="Methyltransf_11"/>
    <property type="match status" value="1"/>
</dbReference>
<dbReference type="InterPro" id="IPR010031">
    <property type="entry name" value="FAD_lactone_oxidase-like"/>
</dbReference>
<dbReference type="InterPro" id="IPR029063">
    <property type="entry name" value="SAM-dependent_MTases_sf"/>
</dbReference>
<feature type="domain" description="FAD-binding PCMH-type" evidence="4">
    <location>
        <begin position="42"/>
        <end position="212"/>
    </location>
</feature>
<evidence type="ECO:0000256" key="2">
    <source>
        <dbReference type="ARBA" id="ARBA00022827"/>
    </source>
</evidence>
<evidence type="ECO:0000313" key="5">
    <source>
        <dbReference type="EMBL" id="AYV77738.1"/>
    </source>
</evidence>
<dbReference type="EMBL" id="MK072066">
    <property type="protein sequence ID" value="AYV77738.1"/>
    <property type="molecule type" value="Genomic_DNA"/>
</dbReference>
<dbReference type="Gene3D" id="3.40.50.150">
    <property type="entry name" value="Vaccinia Virus protein VP39"/>
    <property type="match status" value="1"/>
</dbReference>
<dbReference type="PANTHER" id="PTHR43762:SF1">
    <property type="entry name" value="D-ARABINONO-1,4-LACTONE OXIDASE"/>
    <property type="match status" value="1"/>
</dbReference>
<dbReference type="InterPro" id="IPR016164">
    <property type="entry name" value="FAD-linked_Oxase-like_C"/>
</dbReference>
<feature type="transmembrane region" description="Helical" evidence="3">
    <location>
        <begin position="893"/>
        <end position="918"/>
    </location>
</feature>
<dbReference type="GO" id="GO:0016899">
    <property type="term" value="F:oxidoreductase activity, acting on the CH-OH group of donors, oxygen as acceptor"/>
    <property type="evidence" value="ECO:0007669"/>
    <property type="project" value="InterPro"/>
</dbReference>
<keyword evidence="1" id="KW-0285">Flavoprotein</keyword>
<gene>
    <name evidence="5" type="ORF">Edafosvirus1_69</name>
</gene>
<dbReference type="Gene3D" id="3.30.465.10">
    <property type="match status" value="1"/>
</dbReference>
<dbReference type="SUPFAM" id="SSF56176">
    <property type="entry name" value="FAD-binding/transporter-associated domain-like"/>
    <property type="match status" value="1"/>
</dbReference>